<dbReference type="OrthoDB" id="9803916at2"/>
<accession>A0A238XKQ0</accession>
<dbReference type="GO" id="GO:0004521">
    <property type="term" value="F:RNA endonuclease activity"/>
    <property type="evidence" value="ECO:0007669"/>
    <property type="project" value="TreeGrafter"/>
</dbReference>
<evidence type="ECO:0000259" key="2">
    <source>
        <dbReference type="SMART" id="SM00849"/>
    </source>
</evidence>
<feature type="domain" description="Beta-Casp" evidence="3">
    <location>
        <begin position="247"/>
        <end position="368"/>
    </location>
</feature>
<name>A0A238XKQ0_9BACT</name>
<dbReference type="CDD" id="cd16295">
    <property type="entry name" value="TTHA0252-CPSF-like_MBL-fold"/>
    <property type="match status" value="1"/>
</dbReference>
<dbReference type="AlphaFoldDB" id="A0A238XKQ0"/>
<reference evidence="5" key="1">
    <citation type="submission" date="2017-06" db="EMBL/GenBank/DDBJ databases">
        <authorList>
            <person name="Varghese N."/>
            <person name="Submissions S."/>
        </authorList>
    </citation>
    <scope>NUCLEOTIDE SEQUENCE [LARGE SCALE GENOMIC DNA]</scope>
    <source>
        <strain evidence="5">DSM 15668</strain>
    </source>
</reference>
<dbReference type="SUPFAM" id="SSF56281">
    <property type="entry name" value="Metallo-hydrolase/oxidoreductase"/>
    <property type="match status" value="1"/>
</dbReference>
<dbReference type="Gene3D" id="3.60.15.10">
    <property type="entry name" value="Ribonuclease Z/Hydroxyacylglutathione hydrolase-like"/>
    <property type="match status" value="1"/>
</dbReference>
<dbReference type="Pfam" id="PF10996">
    <property type="entry name" value="Beta-Casp"/>
    <property type="match status" value="1"/>
</dbReference>
<dbReference type="PANTHER" id="PTHR11203:SF37">
    <property type="entry name" value="INTEGRATOR COMPLEX SUBUNIT 11"/>
    <property type="match status" value="1"/>
</dbReference>
<feature type="domain" description="Metallo-beta-lactamase" evidence="2">
    <location>
        <begin position="13"/>
        <end position="235"/>
    </location>
</feature>
<evidence type="ECO:0000313" key="4">
    <source>
        <dbReference type="EMBL" id="SNR59141.1"/>
    </source>
</evidence>
<dbReference type="PANTHER" id="PTHR11203">
    <property type="entry name" value="CLEAVAGE AND POLYADENYLATION SPECIFICITY FACTOR FAMILY MEMBER"/>
    <property type="match status" value="1"/>
</dbReference>
<evidence type="ECO:0000313" key="5">
    <source>
        <dbReference type="Proteomes" id="UP000198405"/>
    </source>
</evidence>
<dbReference type="SMART" id="SM01027">
    <property type="entry name" value="Beta-Casp"/>
    <property type="match status" value="1"/>
</dbReference>
<dbReference type="InterPro" id="IPR001279">
    <property type="entry name" value="Metallo-B-lactamas"/>
</dbReference>
<dbReference type="InterPro" id="IPR050698">
    <property type="entry name" value="MBL"/>
</dbReference>
<dbReference type="Pfam" id="PF00753">
    <property type="entry name" value="Lactamase_B"/>
    <property type="match status" value="1"/>
</dbReference>
<dbReference type="RefSeq" id="WP_089322085.1">
    <property type="nucleotide sequence ID" value="NZ_FZOB01000001.1"/>
</dbReference>
<dbReference type="Pfam" id="PF07521">
    <property type="entry name" value="RMMBL"/>
    <property type="match status" value="1"/>
</dbReference>
<organism evidence="4 5">
    <name type="scientific">Desulfurobacterium atlanticum</name>
    <dbReference type="NCBI Taxonomy" id="240169"/>
    <lineage>
        <taxon>Bacteria</taxon>
        <taxon>Pseudomonadati</taxon>
        <taxon>Aquificota</taxon>
        <taxon>Aquificia</taxon>
        <taxon>Desulfurobacteriales</taxon>
        <taxon>Desulfurobacteriaceae</taxon>
        <taxon>Desulfurobacterium</taxon>
    </lineage>
</organism>
<sequence length="453" mass="51234">MKVTFCGAAGVVTGSCFLIEAENVRFLVDCGQFQGDVKLEDENFRFPFDPSTIDFVLLTHGHLDHCGRLPLLVNKGFKGKIFATDGTIDIARLILMDAAQVQEETIVTVNRKRMREGLPPVKPLFLLDDVFEVFPLFESVEQNRQIEYKGVRFCFRDAGHILCSSFVEIDIEGKTVVFSGDLGNRGKPIVPDPQEPSPADVVFMETTYGDRKHRTLEDSVKELKDAINDTFKRGGVVLIPSFALERAQDVLYFIRQFVEKGEIPRCNVFLDSPLAISITKVFRRHRECFDDEALNKRNLFDFPGLKFTRTVEESMKINNIKSKAIIIAGNGMCTGGRILHHLRHHLWDRNSSIVFIGYQAEGTTGREIVDGKKKVKIFNELIKVNSKVYTINGFSSHADQPQLLNWLSHGIKEGTEVVLIHGEKRAMSVFAKKVEELFDISPVMPSLYETLIF</sequence>
<evidence type="ECO:0000259" key="3">
    <source>
        <dbReference type="SMART" id="SM01027"/>
    </source>
</evidence>
<protein>
    <submittedName>
        <fullName evidence="4">Metallo-beta-lactamase family protein</fullName>
    </submittedName>
</protein>
<dbReference type="GO" id="GO:0016787">
    <property type="term" value="F:hydrolase activity"/>
    <property type="evidence" value="ECO:0007669"/>
    <property type="project" value="UniProtKB-KW"/>
</dbReference>
<proteinExistence type="predicted"/>
<evidence type="ECO:0000256" key="1">
    <source>
        <dbReference type="ARBA" id="ARBA00022801"/>
    </source>
</evidence>
<gene>
    <name evidence="4" type="ORF">SAMN06265340_10147</name>
</gene>
<dbReference type="InterPro" id="IPR036866">
    <property type="entry name" value="RibonucZ/Hydroxyglut_hydro"/>
</dbReference>
<dbReference type="InterPro" id="IPR011108">
    <property type="entry name" value="RMMBL"/>
</dbReference>
<keyword evidence="5" id="KW-1185">Reference proteome</keyword>
<keyword evidence="1" id="KW-0378">Hydrolase</keyword>
<dbReference type="PROSITE" id="PS51257">
    <property type="entry name" value="PROKAR_LIPOPROTEIN"/>
    <property type="match status" value="1"/>
</dbReference>
<dbReference type="EMBL" id="FZOB01000001">
    <property type="protein sequence ID" value="SNR59141.1"/>
    <property type="molecule type" value="Genomic_DNA"/>
</dbReference>
<dbReference type="Proteomes" id="UP000198405">
    <property type="component" value="Unassembled WGS sequence"/>
</dbReference>
<dbReference type="InterPro" id="IPR022712">
    <property type="entry name" value="Beta_Casp"/>
</dbReference>
<dbReference type="Gene3D" id="3.40.50.10890">
    <property type="match status" value="1"/>
</dbReference>
<dbReference type="SMART" id="SM00849">
    <property type="entry name" value="Lactamase_B"/>
    <property type="match status" value="1"/>
</dbReference>